<evidence type="ECO:0000313" key="2">
    <source>
        <dbReference type="EMBL" id="QUV94826.1"/>
    </source>
</evidence>
<evidence type="ECO:0000313" key="3">
    <source>
        <dbReference type="Proteomes" id="UP000677668"/>
    </source>
</evidence>
<organism evidence="2 3">
    <name type="scientific">Chloracidobacterium sp. N</name>
    <dbReference type="NCBI Taxonomy" id="2821540"/>
    <lineage>
        <taxon>Bacteria</taxon>
        <taxon>Pseudomonadati</taxon>
        <taxon>Acidobacteriota</taxon>
        <taxon>Terriglobia</taxon>
        <taxon>Terriglobales</taxon>
        <taxon>Acidobacteriaceae</taxon>
        <taxon>Chloracidobacterium</taxon>
        <taxon>Chloracidobacterium aggregatum</taxon>
    </lineage>
</organism>
<feature type="domain" description="Glutaredoxin" evidence="1">
    <location>
        <begin position="3"/>
        <end position="47"/>
    </location>
</feature>
<keyword evidence="3" id="KW-1185">Reference proteome</keyword>
<accession>A0ABX8B5G2</accession>
<dbReference type="SUPFAM" id="SSF52833">
    <property type="entry name" value="Thioredoxin-like"/>
    <property type="match status" value="1"/>
</dbReference>
<proteinExistence type="predicted"/>
<dbReference type="InterPro" id="IPR036249">
    <property type="entry name" value="Thioredoxin-like_sf"/>
</dbReference>
<sequence length="77" mass="8569">MLAKQFLKQRGVTFEDILLETNPSAKSYIIERLGRAAKVPVIEIGDRIFSLNPFDPNRLASELSVDPSHNNPDETSG</sequence>
<reference evidence="2 3" key="1">
    <citation type="submission" date="2021-03" db="EMBL/GenBank/DDBJ databases">
        <title>Genomic and phenotypic characterization of Chloracidobacterium isolates provides evidence for multiple species.</title>
        <authorList>
            <person name="Saini M.K."/>
            <person name="Costas A.M.G."/>
            <person name="Tank M."/>
            <person name="Bryant D.A."/>
        </authorList>
    </citation>
    <scope>NUCLEOTIDE SEQUENCE [LARGE SCALE GENOMIC DNA]</scope>
    <source>
        <strain evidence="2 3">N</strain>
    </source>
</reference>
<dbReference type="CDD" id="cd02976">
    <property type="entry name" value="NrdH"/>
    <property type="match status" value="1"/>
</dbReference>
<protein>
    <submittedName>
        <fullName evidence="2">Glutaredoxin family protein</fullName>
    </submittedName>
</protein>
<dbReference type="EMBL" id="CP072642">
    <property type="protein sequence ID" value="QUV94826.1"/>
    <property type="molecule type" value="Genomic_DNA"/>
</dbReference>
<dbReference type="Gene3D" id="3.40.30.10">
    <property type="entry name" value="Glutaredoxin"/>
    <property type="match status" value="1"/>
</dbReference>
<name>A0ABX8B5G2_9BACT</name>
<gene>
    <name evidence="2" type="ORF">J8C05_05145</name>
</gene>
<dbReference type="Pfam" id="PF00462">
    <property type="entry name" value="Glutaredoxin"/>
    <property type="match status" value="1"/>
</dbReference>
<dbReference type="InterPro" id="IPR002109">
    <property type="entry name" value="Glutaredoxin"/>
</dbReference>
<dbReference type="Proteomes" id="UP000677668">
    <property type="component" value="Chromosome 1"/>
</dbReference>
<evidence type="ECO:0000259" key="1">
    <source>
        <dbReference type="Pfam" id="PF00462"/>
    </source>
</evidence>